<reference evidence="5 6" key="1">
    <citation type="submission" date="2011-10" db="EMBL/GenBank/DDBJ databases">
        <authorList>
            <person name="Genoscope - CEA"/>
        </authorList>
    </citation>
    <scope>NUCLEOTIDE SEQUENCE [LARGE SCALE GENOMIC DNA]</scope>
    <source>
        <strain evidence="5 6">RCC 1105</strain>
    </source>
</reference>
<evidence type="ECO:0000256" key="1">
    <source>
        <dbReference type="ARBA" id="ARBA00004123"/>
    </source>
</evidence>
<evidence type="ECO:0000256" key="3">
    <source>
        <dbReference type="ARBA" id="ARBA00023242"/>
    </source>
</evidence>
<comment type="similarity">
    <text evidence="2">Belongs to the THOC5 family.</text>
</comment>
<keyword evidence="6" id="KW-1185">Reference proteome</keyword>
<protein>
    <submittedName>
        <fullName evidence="5">Uncharacterized protein</fullName>
    </submittedName>
</protein>
<dbReference type="Pfam" id="PF09766">
    <property type="entry name" value="FmiP_Thoc5"/>
    <property type="match status" value="1"/>
</dbReference>
<evidence type="ECO:0000313" key="5">
    <source>
        <dbReference type="EMBL" id="CCO18630.1"/>
    </source>
</evidence>
<dbReference type="AlphaFoldDB" id="K8F1E3"/>
<dbReference type="EMBL" id="FO082268">
    <property type="protein sequence ID" value="CCO18630.1"/>
    <property type="molecule type" value="Genomic_DNA"/>
</dbReference>
<organism evidence="5 6">
    <name type="scientific">Bathycoccus prasinos</name>
    <dbReference type="NCBI Taxonomy" id="41875"/>
    <lineage>
        <taxon>Eukaryota</taxon>
        <taxon>Viridiplantae</taxon>
        <taxon>Chlorophyta</taxon>
        <taxon>Mamiellophyceae</taxon>
        <taxon>Mamiellales</taxon>
        <taxon>Bathycoccaceae</taxon>
        <taxon>Bathycoccus</taxon>
    </lineage>
</organism>
<dbReference type="RefSeq" id="XP_007510285.1">
    <property type="nucleotide sequence ID" value="XM_007510223.1"/>
</dbReference>
<accession>K8F1E3</accession>
<feature type="coiled-coil region" evidence="4">
    <location>
        <begin position="82"/>
        <end position="114"/>
    </location>
</feature>
<keyword evidence="4" id="KW-0175">Coiled coil</keyword>
<dbReference type="InterPro" id="IPR019163">
    <property type="entry name" value="THO_Thoc5"/>
</dbReference>
<evidence type="ECO:0000256" key="2">
    <source>
        <dbReference type="ARBA" id="ARBA00008044"/>
    </source>
</evidence>
<dbReference type="Proteomes" id="UP000198341">
    <property type="component" value="Chromosome 11"/>
</dbReference>
<dbReference type="GO" id="GO:0005634">
    <property type="term" value="C:nucleus"/>
    <property type="evidence" value="ECO:0007669"/>
    <property type="project" value="UniProtKB-SubCell"/>
</dbReference>
<name>K8F1E3_9CHLO</name>
<sequence length="249" mass="29793">MSDDKTIDGFLVRDRDNATTKTTKEESRYEFLLRVIENVKTVAKEQLQRKRFKKNDDEDKEELELESLETYHDRRKDAQFVLIELRRANRDAMLEMEEKKLNFVERKRKEVEKIGKKVLSAEYEKSHLTMEMQSRQGIATSEDALKFDFVDEETFLKSEKKKNKNNKMSALTTKNKNAFAERRLEDELERRKELLERIEKAKERKISLQRSKLEREEKKREAENAIKDLKRTAAMVGEKFKTIVHQEKK</sequence>
<dbReference type="GeneID" id="19012765"/>
<comment type="subcellular location">
    <subcellularLocation>
        <location evidence="1">Nucleus</location>
    </subcellularLocation>
</comment>
<proteinExistence type="inferred from homology"/>
<evidence type="ECO:0000256" key="4">
    <source>
        <dbReference type="SAM" id="Coils"/>
    </source>
</evidence>
<feature type="coiled-coil region" evidence="4">
    <location>
        <begin position="177"/>
        <end position="239"/>
    </location>
</feature>
<gene>
    <name evidence="5" type="ordered locus">Bathy11g00850</name>
</gene>
<keyword evidence="3" id="KW-0539">Nucleus</keyword>
<evidence type="ECO:0000313" key="6">
    <source>
        <dbReference type="Proteomes" id="UP000198341"/>
    </source>
</evidence>
<dbReference type="KEGG" id="bpg:Bathy11g00850"/>